<name>A0A2U8BS95_9RICK</name>
<proteinExistence type="predicted"/>
<dbReference type="OrthoDB" id="7164072at2"/>
<gene>
    <name evidence="1" type="ORF">Fsol_00386</name>
</gene>
<reference evidence="1 2" key="1">
    <citation type="journal article" date="2018" name="Genome Biol. Evol.">
        <title>The Genome Sequence of "Candidatus Fokinia solitaria": Insights on Reductive Evolution in Rickettsiales.</title>
        <authorList>
            <person name="Floriano A.M."/>
            <person name="Castelli M."/>
            <person name="Krenek S."/>
            <person name="Berendonk T.U."/>
            <person name="Bazzocchi C."/>
            <person name="Petroni G."/>
            <person name="Sassera D."/>
        </authorList>
    </citation>
    <scope>NUCLEOTIDE SEQUENCE [LARGE SCALE GENOMIC DNA]</scope>
    <source>
        <strain evidence="1">Rio ETE_ALG 3VII</strain>
    </source>
</reference>
<dbReference type="RefSeq" id="WP_145958113.1">
    <property type="nucleotide sequence ID" value="NZ_CP025989.1"/>
</dbReference>
<evidence type="ECO:0000313" key="2">
    <source>
        <dbReference type="Proteomes" id="UP000244519"/>
    </source>
</evidence>
<dbReference type="Proteomes" id="UP000244519">
    <property type="component" value="Chromosome"/>
</dbReference>
<dbReference type="EMBL" id="CP025989">
    <property type="protein sequence ID" value="AWD33183.1"/>
    <property type="molecule type" value="Genomic_DNA"/>
</dbReference>
<sequence length="123" mass="14606">MLVIVFAVVISTLFYVLRKSIYNAKQTAAYEEDIFAESSKTKQHVTLKKMKDGKIIYDDREYDEKEIVGIVKPHGFWTNLIIKRNISKMYISALMHKNKEGFWVTFLMLRKNNRMKDKHRSRS</sequence>
<protein>
    <submittedName>
        <fullName evidence="1">Uncharacterized protein</fullName>
    </submittedName>
</protein>
<keyword evidence="2" id="KW-1185">Reference proteome</keyword>
<organism evidence="1 2">
    <name type="scientific">Candidatus Fokinia solitaria</name>
    <dbReference type="NCBI Taxonomy" id="1802984"/>
    <lineage>
        <taxon>Bacteria</taxon>
        <taxon>Pseudomonadati</taxon>
        <taxon>Pseudomonadota</taxon>
        <taxon>Alphaproteobacteria</taxon>
        <taxon>Rickettsiales</taxon>
        <taxon>Candidatus Midichloriaceae</taxon>
        <taxon>Candidatus Fokinia</taxon>
    </lineage>
</organism>
<evidence type="ECO:0000313" key="1">
    <source>
        <dbReference type="EMBL" id="AWD33183.1"/>
    </source>
</evidence>
<dbReference type="KEGG" id="fso:Fsol_00386"/>
<dbReference type="AlphaFoldDB" id="A0A2U8BS95"/>
<accession>A0A2U8BS95</accession>